<dbReference type="PANTHER" id="PTHR10285">
    <property type="entry name" value="URIDINE KINASE"/>
    <property type="match status" value="1"/>
</dbReference>
<dbReference type="InterPro" id="IPR027417">
    <property type="entry name" value="P-loop_NTPase"/>
</dbReference>
<dbReference type="SUPFAM" id="SSF52540">
    <property type="entry name" value="P-loop containing nucleoside triphosphate hydrolases"/>
    <property type="match status" value="1"/>
</dbReference>
<evidence type="ECO:0000256" key="1">
    <source>
        <dbReference type="SAM" id="MobiDB-lite"/>
    </source>
</evidence>
<dbReference type="GO" id="GO:0016301">
    <property type="term" value="F:kinase activity"/>
    <property type="evidence" value="ECO:0007669"/>
    <property type="project" value="InterPro"/>
</dbReference>
<comment type="caution">
    <text evidence="3">The sequence shown here is derived from an EMBL/GenBank/DDBJ whole genome shotgun (WGS) entry which is preliminary data.</text>
</comment>
<evidence type="ECO:0000313" key="3">
    <source>
        <dbReference type="EMBL" id="KAF7544811.1"/>
    </source>
</evidence>
<dbReference type="Gene3D" id="3.40.50.300">
    <property type="entry name" value="P-loop containing nucleotide triphosphate hydrolases"/>
    <property type="match status" value="2"/>
</dbReference>
<feature type="domain" description="Phosphoribulokinase/uridine kinase" evidence="2">
    <location>
        <begin position="28"/>
        <end position="163"/>
    </location>
</feature>
<dbReference type="Proteomes" id="UP000722485">
    <property type="component" value="Unassembled WGS sequence"/>
</dbReference>
<gene>
    <name evidence="3" type="ORF">G7Z17_g9656</name>
</gene>
<name>A0A9P5H6C1_9HYPO</name>
<feature type="region of interest" description="Disordered" evidence="1">
    <location>
        <begin position="197"/>
        <end position="230"/>
    </location>
</feature>
<keyword evidence="4" id="KW-1185">Reference proteome</keyword>
<accession>A0A9P5H6C1</accession>
<reference evidence="3" key="1">
    <citation type="submission" date="2020-03" db="EMBL/GenBank/DDBJ databases">
        <title>Draft Genome Sequence of Cylindrodendrum hubeiense.</title>
        <authorList>
            <person name="Buettner E."/>
            <person name="Kellner H."/>
        </authorList>
    </citation>
    <scope>NUCLEOTIDE SEQUENCE</scope>
    <source>
        <strain evidence="3">IHI 201604</strain>
    </source>
</reference>
<dbReference type="AlphaFoldDB" id="A0A9P5H6C1"/>
<dbReference type="InterPro" id="IPR006083">
    <property type="entry name" value="PRK/URK"/>
</dbReference>
<proteinExistence type="predicted"/>
<evidence type="ECO:0000259" key="2">
    <source>
        <dbReference type="Pfam" id="PF00485"/>
    </source>
</evidence>
<dbReference type="Pfam" id="PF00485">
    <property type="entry name" value="PRK"/>
    <property type="match status" value="1"/>
</dbReference>
<dbReference type="GO" id="GO:0005524">
    <property type="term" value="F:ATP binding"/>
    <property type="evidence" value="ECO:0007669"/>
    <property type="project" value="InterPro"/>
</dbReference>
<dbReference type="EMBL" id="JAANBB010000285">
    <property type="protein sequence ID" value="KAF7544811.1"/>
    <property type="molecule type" value="Genomic_DNA"/>
</dbReference>
<sequence length="259" mass="28240">MDATYHSLSQRIIRQFALKKSECQNRLLIALAGPPGSGKSTIADKVVQQVESMPSGPSIVAVSVDGFHLSRATLRSLPNAMEALARRGAPWTFDGAAAAKLVEQLRDGAGKYLVTAPTFDHAVKDPVPDGLRVGPHVQVCILEGNYLLSDEEPWDGIASLVDDCWLIEVDTSLARSRVAQRHLKSGIEDTMEKALKRTNENDLVNGDQASRPTPGPCDEEYEGDNHPHAVAPEGCIRRRVRHATQHSDPVIPVIRFTLT</sequence>
<evidence type="ECO:0000313" key="4">
    <source>
        <dbReference type="Proteomes" id="UP000722485"/>
    </source>
</evidence>
<dbReference type="OrthoDB" id="6362633at2759"/>
<protein>
    <recommendedName>
        <fullName evidence="2">Phosphoribulokinase/uridine kinase domain-containing protein</fullName>
    </recommendedName>
</protein>
<organism evidence="3 4">
    <name type="scientific">Cylindrodendrum hubeiense</name>
    <dbReference type="NCBI Taxonomy" id="595255"/>
    <lineage>
        <taxon>Eukaryota</taxon>
        <taxon>Fungi</taxon>
        <taxon>Dikarya</taxon>
        <taxon>Ascomycota</taxon>
        <taxon>Pezizomycotina</taxon>
        <taxon>Sordariomycetes</taxon>
        <taxon>Hypocreomycetidae</taxon>
        <taxon>Hypocreales</taxon>
        <taxon>Nectriaceae</taxon>
        <taxon>Cylindrodendrum</taxon>
    </lineage>
</organism>